<dbReference type="Proteomes" id="UP000813824">
    <property type="component" value="Unassembled WGS sequence"/>
</dbReference>
<protein>
    <submittedName>
        <fullName evidence="4">Uncharacterized protein</fullName>
    </submittedName>
</protein>
<evidence type="ECO:0000256" key="3">
    <source>
        <dbReference type="SAM" id="SignalP"/>
    </source>
</evidence>
<feature type="region of interest" description="Disordered" evidence="1">
    <location>
        <begin position="453"/>
        <end position="476"/>
    </location>
</feature>
<feature type="region of interest" description="Disordered" evidence="1">
    <location>
        <begin position="251"/>
        <end position="272"/>
    </location>
</feature>
<name>A0A8K0XRM1_9AGAR</name>
<evidence type="ECO:0000256" key="2">
    <source>
        <dbReference type="SAM" id="Phobius"/>
    </source>
</evidence>
<organism evidence="4 5">
    <name type="scientific">Cristinia sonorae</name>
    <dbReference type="NCBI Taxonomy" id="1940300"/>
    <lineage>
        <taxon>Eukaryota</taxon>
        <taxon>Fungi</taxon>
        <taxon>Dikarya</taxon>
        <taxon>Basidiomycota</taxon>
        <taxon>Agaricomycotina</taxon>
        <taxon>Agaricomycetes</taxon>
        <taxon>Agaricomycetidae</taxon>
        <taxon>Agaricales</taxon>
        <taxon>Pleurotineae</taxon>
        <taxon>Stephanosporaceae</taxon>
        <taxon>Cristinia</taxon>
    </lineage>
</organism>
<dbReference type="Gene3D" id="2.60.120.260">
    <property type="entry name" value="Galactose-binding domain-like"/>
    <property type="match status" value="1"/>
</dbReference>
<comment type="caution">
    <text evidence="4">The sequence shown here is derived from an EMBL/GenBank/DDBJ whole genome shotgun (WGS) entry which is preliminary data.</text>
</comment>
<gene>
    <name evidence="4" type="ORF">BXZ70DRAFT_929620</name>
</gene>
<accession>A0A8K0XRM1</accession>
<feature type="chain" id="PRO_5035451542" evidence="3">
    <location>
        <begin position="25"/>
        <end position="476"/>
    </location>
</feature>
<proteinExistence type="predicted"/>
<evidence type="ECO:0000313" key="5">
    <source>
        <dbReference type="Proteomes" id="UP000813824"/>
    </source>
</evidence>
<keyword evidence="2" id="KW-0812">Transmembrane</keyword>
<feature type="compositionally biased region" description="Basic and acidic residues" evidence="1">
    <location>
        <begin position="396"/>
        <end position="408"/>
    </location>
</feature>
<dbReference type="EMBL" id="JAEVFJ010000009">
    <property type="protein sequence ID" value="KAH8102720.1"/>
    <property type="molecule type" value="Genomic_DNA"/>
</dbReference>
<sequence length="476" mass="51993">MLREMFYAALLVCFALGSCVYGKAQNFTIDDGPTGDERTGQKVVYLGSWNVGNGCSDCAKRPDPARAHSGTWHDTSIFAPQPPNNGLTFNFKGTAVRIYAILAKGLPTSLDITVDNANPEGHSLGFNQTDAADFLYDVPVFSRDGMEDAEHTVTVMLRQNPEVAWTIFLFDYIIYTTETTDTINTAPPPTPTSTALETSSSPPDSAHTQAITQPIPTRSATSTHFQTSQLLTTTSISGTDSRTQTTAVTVPVIQDQTSQSTSQSPVQVGTTSPAAAQIDHHRIRPAILCAAIAGPIFLVLLSLFVWCLFRHRSNRQRKMQVSPFVGGAPRQDTTTTLESLALGTEKARAPRLLSDPKTQEPSPRPSSFFPPSRTINTPSESTSSSQAVRIPPAEHTSGHFRPDSDPHPHTNTSAPDPPHADLARVRAELEELRTQHPLQRELQMIRMEIEDLREQNRESLPEYSPPLRSSPAVQSS</sequence>
<reference evidence="4" key="1">
    <citation type="journal article" date="2021" name="New Phytol.">
        <title>Evolutionary innovations through gain and loss of genes in the ectomycorrhizal Boletales.</title>
        <authorList>
            <person name="Wu G."/>
            <person name="Miyauchi S."/>
            <person name="Morin E."/>
            <person name="Kuo A."/>
            <person name="Drula E."/>
            <person name="Varga T."/>
            <person name="Kohler A."/>
            <person name="Feng B."/>
            <person name="Cao Y."/>
            <person name="Lipzen A."/>
            <person name="Daum C."/>
            <person name="Hundley H."/>
            <person name="Pangilinan J."/>
            <person name="Johnson J."/>
            <person name="Barry K."/>
            <person name="LaButti K."/>
            <person name="Ng V."/>
            <person name="Ahrendt S."/>
            <person name="Min B."/>
            <person name="Choi I.G."/>
            <person name="Park H."/>
            <person name="Plett J.M."/>
            <person name="Magnuson J."/>
            <person name="Spatafora J.W."/>
            <person name="Nagy L.G."/>
            <person name="Henrissat B."/>
            <person name="Grigoriev I.V."/>
            <person name="Yang Z.L."/>
            <person name="Xu J."/>
            <person name="Martin F.M."/>
        </authorList>
    </citation>
    <scope>NUCLEOTIDE SEQUENCE</scope>
    <source>
        <strain evidence="4">KKN 215</strain>
    </source>
</reference>
<feature type="signal peptide" evidence="3">
    <location>
        <begin position="1"/>
        <end position="24"/>
    </location>
</feature>
<keyword evidence="2" id="KW-1133">Transmembrane helix</keyword>
<dbReference type="OrthoDB" id="3270641at2759"/>
<keyword evidence="2" id="KW-0472">Membrane</keyword>
<evidence type="ECO:0000256" key="1">
    <source>
        <dbReference type="SAM" id="MobiDB-lite"/>
    </source>
</evidence>
<feature type="compositionally biased region" description="Polar residues" evidence="1">
    <location>
        <begin position="374"/>
        <end position="387"/>
    </location>
</feature>
<feature type="compositionally biased region" description="Low complexity" evidence="1">
    <location>
        <begin position="254"/>
        <end position="272"/>
    </location>
</feature>
<dbReference type="AlphaFoldDB" id="A0A8K0XRM1"/>
<feature type="compositionally biased region" description="Low complexity" evidence="1">
    <location>
        <begin position="192"/>
        <end position="203"/>
    </location>
</feature>
<dbReference type="PROSITE" id="PS51257">
    <property type="entry name" value="PROKAR_LIPOPROTEIN"/>
    <property type="match status" value="1"/>
</dbReference>
<feature type="transmembrane region" description="Helical" evidence="2">
    <location>
        <begin position="285"/>
        <end position="309"/>
    </location>
</feature>
<feature type="region of interest" description="Disordered" evidence="1">
    <location>
        <begin position="340"/>
        <end position="419"/>
    </location>
</feature>
<keyword evidence="3" id="KW-0732">Signal</keyword>
<evidence type="ECO:0000313" key="4">
    <source>
        <dbReference type="EMBL" id="KAH8102720.1"/>
    </source>
</evidence>
<feature type="region of interest" description="Disordered" evidence="1">
    <location>
        <begin position="181"/>
        <end position="210"/>
    </location>
</feature>
<keyword evidence="5" id="KW-1185">Reference proteome</keyword>